<dbReference type="PANTHER" id="PTHR48104">
    <property type="entry name" value="METACASPASE-4"/>
    <property type="match status" value="1"/>
</dbReference>
<organism evidence="2">
    <name type="scientific">marine sediment metagenome</name>
    <dbReference type="NCBI Taxonomy" id="412755"/>
    <lineage>
        <taxon>unclassified sequences</taxon>
        <taxon>metagenomes</taxon>
        <taxon>ecological metagenomes</taxon>
    </lineage>
</organism>
<dbReference type="GO" id="GO:0005737">
    <property type="term" value="C:cytoplasm"/>
    <property type="evidence" value="ECO:0007669"/>
    <property type="project" value="TreeGrafter"/>
</dbReference>
<dbReference type="SUPFAM" id="SSF52129">
    <property type="entry name" value="Caspase-like"/>
    <property type="match status" value="1"/>
</dbReference>
<dbReference type="InterPro" id="IPR029030">
    <property type="entry name" value="Caspase-like_dom_sf"/>
</dbReference>
<evidence type="ECO:0000313" key="2">
    <source>
        <dbReference type="EMBL" id="GAH04782.1"/>
    </source>
</evidence>
<dbReference type="PANTHER" id="PTHR48104:SF30">
    <property type="entry name" value="METACASPASE-1"/>
    <property type="match status" value="1"/>
</dbReference>
<dbReference type="GO" id="GO:0006508">
    <property type="term" value="P:proteolysis"/>
    <property type="evidence" value="ECO:0007669"/>
    <property type="project" value="InterPro"/>
</dbReference>
<dbReference type="Pfam" id="PF00656">
    <property type="entry name" value="Peptidase_C14"/>
    <property type="match status" value="1"/>
</dbReference>
<gene>
    <name evidence="2" type="ORF">S01H4_38197</name>
</gene>
<sequence length="211" mass="23983">MLILCLLCLGIPLIGYPQLQSSTFDDNDYENLETSAPLAAKEAYAIIVGISNYPGYDYDLSYCDDDARDVYDMLVDDYNFKPENIILLQDIQASKSAISTAFDQIEAQIDSDDLFFFYYSGHGGVDIESTGTYIHSINSPHPYSNDMDTMWNIYHAGAEYMRVRFDKVDLENGFDYVFLGDTDLADGWYYDAYTGDDTDFWSGWIPLLSDD</sequence>
<comment type="caution">
    <text evidence="2">The sequence shown here is derived from an EMBL/GenBank/DDBJ whole genome shotgun (WGS) entry which is preliminary data.</text>
</comment>
<dbReference type="SUPFAM" id="SSF49854">
    <property type="entry name" value="Spermadhesin, CUB domain"/>
    <property type="match status" value="1"/>
</dbReference>
<protein>
    <recommendedName>
        <fullName evidence="1">Peptidase C14 caspase domain-containing protein</fullName>
    </recommendedName>
</protein>
<feature type="non-terminal residue" evidence="2">
    <location>
        <position position="211"/>
    </location>
</feature>
<dbReference type="InterPro" id="IPR035914">
    <property type="entry name" value="Sperma_CUB_dom_sf"/>
</dbReference>
<name>X1CB83_9ZZZZ</name>
<evidence type="ECO:0000259" key="1">
    <source>
        <dbReference type="Pfam" id="PF00656"/>
    </source>
</evidence>
<dbReference type="InterPro" id="IPR011600">
    <property type="entry name" value="Pept_C14_caspase"/>
</dbReference>
<reference evidence="2" key="1">
    <citation type="journal article" date="2014" name="Front. Microbiol.">
        <title>High frequency of phylogenetically diverse reductive dehalogenase-homologous genes in deep subseafloor sedimentary metagenomes.</title>
        <authorList>
            <person name="Kawai M."/>
            <person name="Futagami T."/>
            <person name="Toyoda A."/>
            <person name="Takaki Y."/>
            <person name="Nishi S."/>
            <person name="Hori S."/>
            <person name="Arai W."/>
            <person name="Tsubouchi T."/>
            <person name="Morono Y."/>
            <person name="Uchiyama I."/>
            <person name="Ito T."/>
            <person name="Fujiyama A."/>
            <person name="Inagaki F."/>
            <person name="Takami H."/>
        </authorList>
    </citation>
    <scope>NUCLEOTIDE SEQUENCE</scope>
    <source>
        <strain evidence="2">Expedition CK06-06</strain>
    </source>
</reference>
<dbReference type="EMBL" id="BART01020585">
    <property type="protein sequence ID" value="GAH04782.1"/>
    <property type="molecule type" value="Genomic_DNA"/>
</dbReference>
<feature type="domain" description="Peptidase C14 caspase" evidence="1">
    <location>
        <begin position="44"/>
        <end position="126"/>
    </location>
</feature>
<dbReference type="Gene3D" id="3.40.50.12660">
    <property type="match status" value="1"/>
</dbReference>
<dbReference type="AlphaFoldDB" id="X1CB83"/>
<dbReference type="InterPro" id="IPR050452">
    <property type="entry name" value="Metacaspase"/>
</dbReference>
<dbReference type="Gene3D" id="2.60.120.290">
    <property type="entry name" value="Spermadhesin, CUB domain"/>
    <property type="match status" value="1"/>
</dbReference>
<accession>X1CB83</accession>
<proteinExistence type="predicted"/>
<dbReference type="GO" id="GO:0004197">
    <property type="term" value="F:cysteine-type endopeptidase activity"/>
    <property type="evidence" value="ECO:0007669"/>
    <property type="project" value="InterPro"/>
</dbReference>